<dbReference type="Proteomes" id="UP000005741">
    <property type="component" value="Chromosome"/>
</dbReference>
<accession>H1Z3M9</accession>
<evidence type="ECO:0000313" key="2">
    <source>
        <dbReference type="Proteomes" id="UP000005741"/>
    </source>
</evidence>
<dbReference type="HOGENOM" id="CLU_2127848_0_0_2"/>
<sequence length="113" mass="13075">MLVKLQPEQAIYIARKAEKHGLSFDEALEQLLEVAFELRQDKTVLLKESRIPENVRTGYILQERATRTNKSYIDLSPEITEKINHRMAENSVLSEDDVISDMIDFLRRETGAI</sequence>
<dbReference type="EMBL" id="CM001436">
    <property type="protein sequence ID" value="EHQ35628.1"/>
    <property type="molecule type" value="Genomic_DNA"/>
</dbReference>
<dbReference type="InParanoid" id="H1Z3M9"/>
<dbReference type="AlphaFoldDB" id="H1Z3M9"/>
<reference evidence="1 2" key="1">
    <citation type="submission" date="2011-10" db="EMBL/GenBank/DDBJ databases">
        <title>The Improved High-Quality Draft genome of Methanoplanus limicola DSM 2279.</title>
        <authorList>
            <consortium name="US DOE Joint Genome Institute (JGI-PGF)"/>
            <person name="Lucas S."/>
            <person name="Copeland A."/>
            <person name="Lapidus A."/>
            <person name="Glavina del Rio T."/>
            <person name="Dalin E."/>
            <person name="Tice H."/>
            <person name="Bruce D."/>
            <person name="Goodwin L."/>
            <person name="Pitluck S."/>
            <person name="Peters L."/>
            <person name="Mikhailova N."/>
            <person name="Lu M."/>
            <person name="Kyrpides N."/>
            <person name="Mavromatis K."/>
            <person name="Ivanova N."/>
            <person name="Markowitz V."/>
            <person name="Cheng J.-F."/>
            <person name="Hugenholtz P."/>
            <person name="Woyke T."/>
            <person name="Wu D."/>
            <person name="Wirth R."/>
            <person name="Brambilla E.-M."/>
            <person name="Klenk H.-P."/>
            <person name="Eisen J.A."/>
        </authorList>
    </citation>
    <scope>NUCLEOTIDE SEQUENCE [LARGE SCALE GENOMIC DNA]</scope>
    <source>
        <strain evidence="1 2">DSM 2279</strain>
    </source>
</reference>
<gene>
    <name evidence="1" type="ORF">Metlim_1527</name>
</gene>
<dbReference type="STRING" id="937775.Metlim_1527"/>
<proteinExistence type="predicted"/>
<organism evidence="1 2">
    <name type="scientific">Methanoplanus limicola DSM 2279</name>
    <dbReference type="NCBI Taxonomy" id="937775"/>
    <lineage>
        <taxon>Archaea</taxon>
        <taxon>Methanobacteriati</taxon>
        <taxon>Methanobacteriota</taxon>
        <taxon>Stenosarchaea group</taxon>
        <taxon>Methanomicrobia</taxon>
        <taxon>Methanomicrobiales</taxon>
        <taxon>Methanomicrobiaceae</taxon>
        <taxon>Methanoplanus</taxon>
    </lineage>
</organism>
<evidence type="ECO:0000313" key="1">
    <source>
        <dbReference type="EMBL" id="EHQ35628.1"/>
    </source>
</evidence>
<keyword evidence="2" id="KW-1185">Reference proteome</keyword>
<protein>
    <submittedName>
        <fullName evidence="1">Uncharacterized protein</fullName>
    </submittedName>
</protein>
<name>H1Z3M9_9EURY</name>
<dbReference type="RefSeq" id="WP_004077383.1">
    <property type="nucleotide sequence ID" value="NZ_CM001436.1"/>
</dbReference>